<evidence type="ECO:0000313" key="1">
    <source>
        <dbReference type="EMBL" id="DAF98299.1"/>
    </source>
</evidence>
<protein>
    <submittedName>
        <fullName evidence="1">Uncharacterized protein</fullName>
    </submittedName>
</protein>
<reference evidence="1" key="1">
    <citation type="journal article" date="2021" name="Proc. Natl. Acad. Sci. U.S.A.">
        <title>A Catalog of Tens of Thousands of Viruses from Human Metagenomes Reveals Hidden Associations with Chronic Diseases.</title>
        <authorList>
            <person name="Tisza M.J."/>
            <person name="Buck C.B."/>
        </authorList>
    </citation>
    <scope>NUCLEOTIDE SEQUENCE</scope>
    <source>
        <strain evidence="1">CtaDn21</strain>
    </source>
</reference>
<dbReference type="EMBL" id="BK016144">
    <property type="protein sequence ID" value="DAF98299.1"/>
    <property type="molecule type" value="Genomic_DNA"/>
</dbReference>
<sequence>MSRERIKSRTMDNQNSSLILKEIKSTTRGLFGKSASSLPQRDQDYLFVGNQLANYLNEKQFEEVTLKQVSHFFLVQYRFRFNQDCIDYNWFNFQNTMKKLKDYLSADSWVEVSYFLYSSIEKSIDKVCPDIPNPITLSVFKRAWLIEELLGGKQKFSGFY</sequence>
<proteinExistence type="predicted"/>
<organism evidence="1">
    <name type="scientific">Siphoviridae sp. ctaDn21</name>
    <dbReference type="NCBI Taxonomy" id="2825563"/>
    <lineage>
        <taxon>Viruses</taxon>
        <taxon>Duplodnaviria</taxon>
        <taxon>Heunggongvirae</taxon>
        <taxon>Uroviricota</taxon>
        <taxon>Caudoviricetes</taxon>
    </lineage>
</organism>
<name>A0A8S5UV21_9CAUD</name>
<accession>A0A8S5UV21</accession>